<dbReference type="GO" id="GO:0008299">
    <property type="term" value="P:isoprenoid biosynthetic process"/>
    <property type="evidence" value="ECO:0007669"/>
    <property type="project" value="UniProtKB-ARBA"/>
</dbReference>
<evidence type="ECO:0000256" key="7">
    <source>
        <dbReference type="SAM" id="MobiDB-lite"/>
    </source>
</evidence>
<feature type="region of interest" description="Disordered" evidence="7">
    <location>
        <begin position="446"/>
        <end position="465"/>
    </location>
</feature>
<evidence type="ECO:0000256" key="1">
    <source>
        <dbReference type="ARBA" id="ARBA00001946"/>
    </source>
</evidence>
<dbReference type="EMBL" id="HE797141">
    <property type="protein sequence ID" value="CCM04069.1"/>
    <property type="molecule type" value="Genomic_DNA"/>
</dbReference>
<reference evidence="8 9" key="1">
    <citation type="journal article" date="2012" name="Appl. Environ. Microbiol.">
        <title>Short-read sequencing for genomic analysis of the brown rot fungus Fibroporia radiculosa.</title>
        <authorList>
            <person name="Tang J.D."/>
            <person name="Perkins A.D."/>
            <person name="Sonstegard T.S."/>
            <person name="Schroeder S.G."/>
            <person name="Burgess S.C."/>
            <person name="Diehl S.V."/>
        </authorList>
    </citation>
    <scope>NUCLEOTIDE SEQUENCE [LARGE SCALE GENOMIC DNA]</scope>
    <source>
        <strain evidence="8 9">TFFH 294</strain>
    </source>
</reference>
<dbReference type="OrthoDB" id="6486656at2759"/>
<name>J4H3Y8_9APHY</name>
<dbReference type="PANTHER" id="PTHR35201">
    <property type="entry name" value="TERPENE SYNTHASE"/>
    <property type="match status" value="1"/>
</dbReference>
<evidence type="ECO:0000256" key="4">
    <source>
        <dbReference type="ARBA" id="ARBA00022842"/>
    </source>
</evidence>
<dbReference type="InterPro" id="IPR034686">
    <property type="entry name" value="Terpene_cyclase-like_2"/>
</dbReference>
<evidence type="ECO:0000313" key="8">
    <source>
        <dbReference type="EMBL" id="CCM04069.1"/>
    </source>
</evidence>
<keyword evidence="9" id="KW-1185">Reference proteome</keyword>
<comment type="cofactor">
    <cofactor evidence="1 6">
        <name>Mg(2+)</name>
        <dbReference type="ChEBI" id="CHEBI:18420"/>
    </cofactor>
</comment>
<dbReference type="GeneID" id="24098980"/>
<evidence type="ECO:0000256" key="6">
    <source>
        <dbReference type="RuleBase" id="RU366034"/>
    </source>
</evidence>
<keyword evidence="5 6" id="KW-0456">Lyase</keyword>
<dbReference type="InterPro" id="IPR008949">
    <property type="entry name" value="Isoprenoid_synthase_dom_sf"/>
</dbReference>
<keyword evidence="4 6" id="KW-0460">Magnesium</keyword>
<gene>
    <name evidence="8" type="ORF">FIBRA_06228</name>
</gene>
<dbReference type="Proteomes" id="UP000006352">
    <property type="component" value="Unassembled WGS sequence"/>
</dbReference>
<dbReference type="SFLD" id="SFLDG01020">
    <property type="entry name" value="Terpene_Cyclase_Like_2"/>
    <property type="match status" value="1"/>
</dbReference>
<dbReference type="EC" id="4.2.3.-" evidence="6"/>
<evidence type="ECO:0000256" key="5">
    <source>
        <dbReference type="ARBA" id="ARBA00023239"/>
    </source>
</evidence>
<dbReference type="GO" id="GO:0010333">
    <property type="term" value="F:terpene synthase activity"/>
    <property type="evidence" value="ECO:0007669"/>
    <property type="project" value="InterPro"/>
</dbReference>
<dbReference type="RefSeq" id="XP_012183352.1">
    <property type="nucleotide sequence ID" value="XM_012327962.1"/>
</dbReference>
<dbReference type="HOGENOM" id="CLU_042538_5_0_1"/>
<dbReference type="Gene3D" id="1.10.600.10">
    <property type="entry name" value="Farnesyl Diphosphate Synthase"/>
    <property type="match status" value="1"/>
</dbReference>
<feature type="compositionally biased region" description="Basic and acidic residues" evidence="7">
    <location>
        <begin position="19"/>
        <end position="30"/>
    </location>
</feature>
<dbReference type="Pfam" id="PF19086">
    <property type="entry name" value="Terpene_syn_C_2"/>
    <property type="match status" value="1"/>
</dbReference>
<dbReference type="SFLD" id="SFLDS00005">
    <property type="entry name" value="Isoprenoid_Synthase_Type_I"/>
    <property type="match status" value="1"/>
</dbReference>
<sequence length="465" mass="53291">MKKKKRRHTTAEGEATLLSEKRDLSERSQARNESWADAGTYSCYQVSGARSITRLLQQRSFAKMDKRAHDGTVFNLPMGRAQAGTREHTHTQPAAHINLAGQALSPLSTSLSDMPEPIKMLYLPETMANWPWPRMINPYYEEVKAASNAWFRSFNAFKPESQRAFDKCDFCRLASLAYPWSRKEHLRTGCDLMNVFFVIDEYTDVEDADSCRMMVDIVIDALNNPHKPRPDGEILLGEVTRQFWALAVKTASPSSQRHFIESFTAYLESVVSQAADRDSGVIRDVDSYLANRRENIGARPSYVPLELGIELPDEVFYHPVIVELSIHIADLIIFDNDLASYNKEQAHGDDQHNILTVIMHQYNYDIDKAMAWLADFHAEVETKFLDGLKRVPSWGPAIDRQVEEYLLGLANWPRCNDCWNFESGRYFGSKGLEIQKTRTVQLMPKKVNHDRDRRREDVDVPLVDI</sequence>
<feature type="region of interest" description="Disordered" evidence="7">
    <location>
        <begin position="1"/>
        <end position="32"/>
    </location>
</feature>
<organism evidence="8 9">
    <name type="scientific">Fibroporia radiculosa</name>
    <dbReference type="NCBI Taxonomy" id="599839"/>
    <lineage>
        <taxon>Eukaryota</taxon>
        <taxon>Fungi</taxon>
        <taxon>Dikarya</taxon>
        <taxon>Basidiomycota</taxon>
        <taxon>Agaricomycotina</taxon>
        <taxon>Agaricomycetes</taxon>
        <taxon>Polyporales</taxon>
        <taxon>Fibroporiaceae</taxon>
        <taxon>Fibroporia</taxon>
    </lineage>
</organism>
<proteinExistence type="inferred from homology"/>
<dbReference type="SUPFAM" id="SSF48576">
    <property type="entry name" value="Terpenoid synthases"/>
    <property type="match status" value="1"/>
</dbReference>
<dbReference type="GO" id="GO:0046872">
    <property type="term" value="F:metal ion binding"/>
    <property type="evidence" value="ECO:0007669"/>
    <property type="project" value="UniProtKB-KW"/>
</dbReference>
<dbReference type="InParanoid" id="J4H3Y8"/>
<evidence type="ECO:0000313" key="9">
    <source>
        <dbReference type="Proteomes" id="UP000006352"/>
    </source>
</evidence>
<evidence type="ECO:0000256" key="2">
    <source>
        <dbReference type="ARBA" id="ARBA00006333"/>
    </source>
</evidence>
<comment type="similarity">
    <text evidence="2 6">Belongs to the terpene synthase family.</text>
</comment>
<dbReference type="PANTHER" id="PTHR35201:SF4">
    <property type="entry name" value="BETA-PINACENE SYNTHASE-RELATED"/>
    <property type="match status" value="1"/>
</dbReference>
<evidence type="ECO:0000256" key="3">
    <source>
        <dbReference type="ARBA" id="ARBA00022723"/>
    </source>
</evidence>
<dbReference type="AlphaFoldDB" id="J4H3Y8"/>
<accession>J4H3Y8</accession>
<feature type="compositionally biased region" description="Basic and acidic residues" evidence="7">
    <location>
        <begin position="447"/>
        <end position="458"/>
    </location>
</feature>
<keyword evidence="3 6" id="KW-0479">Metal-binding</keyword>
<protein>
    <recommendedName>
        <fullName evidence="6">Terpene synthase</fullName>
        <ecNumber evidence="6">4.2.3.-</ecNumber>
    </recommendedName>
</protein>